<dbReference type="PANTHER" id="PTHR31086">
    <property type="entry name" value="ALUMINUM-ACTIVATED MALATE TRANSPORTER 10"/>
    <property type="match status" value="1"/>
</dbReference>
<keyword evidence="11" id="KW-1185">Reference proteome</keyword>
<dbReference type="Pfam" id="PF11744">
    <property type="entry name" value="ALMT"/>
    <property type="match status" value="1"/>
</dbReference>
<feature type="transmembrane region" description="Helical" evidence="9">
    <location>
        <begin position="347"/>
        <end position="369"/>
    </location>
</feature>
<protein>
    <recommendedName>
        <fullName evidence="12">Aluminum-activated malate transporter</fullName>
    </recommendedName>
</protein>
<dbReference type="InterPro" id="IPR020966">
    <property type="entry name" value="ALMT"/>
</dbReference>
<keyword evidence="3" id="KW-0813">Transport</keyword>
<keyword evidence="4 9" id="KW-0812">Transmembrane</keyword>
<keyword evidence="5 9" id="KW-1133">Transmembrane helix</keyword>
<dbReference type="Proteomes" id="UP001459277">
    <property type="component" value="Unassembled WGS sequence"/>
</dbReference>
<evidence type="ECO:0000313" key="11">
    <source>
        <dbReference type="Proteomes" id="UP001459277"/>
    </source>
</evidence>
<dbReference type="GO" id="GO:0034220">
    <property type="term" value="P:monoatomic ion transmembrane transport"/>
    <property type="evidence" value="ECO:0007669"/>
    <property type="project" value="UniProtKB-KW"/>
</dbReference>
<accession>A0AAW2CLX0</accession>
<evidence type="ECO:0000256" key="1">
    <source>
        <dbReference type="ARBA" id="ARBA00004141"/>
    </source>
</evidence>
<name>A0AAW2CLX0_9ROSI</name>
<sequence>MGKLATEWGNGNEMLKSATVGFLFAYRRRNAHWRRLAWVIGDGMLTGDGWLGLLATKSSNWRRMAWVIGDEKLKSAMKWSNRQRLGFFRLIGDGWLGLSATECSSATVVFGKGWIFGLSASGDDEDGVGVLFGVQTLGSEMKNLALSTNRAKMMSPETVGPITNYNYGLPSEWRKPLLRQSWDNKIYRVVRKIKKVGQDDPRRIVHGLKVGLAITLASILFYIEPFYDPFDQNEIWAVMTIVLILEFSVGATLGKGINRMAATWSAAALGVGIHNIAIRCSGTNNAGVAMVVGFFVFTMGAICTFMRFIPALKPYDYGLMIFILTFSMVSVSSYGPQNLRKIVIDRILTIIIGSVIAIVVCICICPVWNGEDLQNLIAKNIEKLGNFLEGFKGEYFHKGEYFPKSEDGQPLVNKPFLKGYKSVLTSKSSEETMANLARWEWQYRFGFKHPWNQYVKVGALTRECAYKIEALNSYFNFEFQAPYEFRSKIQEQCTQICSETGKALKELALAVKTMTKPASVNIHIEKSKVASQKLKLLLDMILLEDYNLREIIPPAAVSLILIDVVPCIEKIANAVHELAYLAHFKAPDSIVSP</sequence>
<keyword evidence="8" id="KW-0407">Ion channel</keyword>
<evidence type="ECO:0000256" key="5">
    <source>
        <dbReference type="ARBA" id="ARBA00022989"/>
    </source>
</evidence>
<comment type="subcellular location">
    <subcellularLocation>
        <location evidence="1">Membrane</location>
        <topology evidence="1">Multi-pass membrane protein</topology>
    </subcellularLocation>
</comment>
<gene>
    <name evidence="10" type="ORF">SO802_018626</name>
</gene>
<keyword evidence="6" id="KW-0406">Ion transport</keyword>
<reference evidence="10 11" key="1">
    <citation type="submission" date="2024-01" db="EMBL/GenBank/DDBJ databases">
        <title>A telomere-to-telomere, gap-free genome of sweet tea (Lithocarpus litseifolius).</title>
        <authorList>
            <person name="Zhou J."/>
        </authorList>
    </citation>
    <scope>NUCLEOTIDE SEQUENCE [LARGE SCALE GENOMIC DNA]</scope>
    <source>
        <strain evidence="10">Zhou-2022a</strain>
        <tissue evidence="10">Leaf</tissue>
    </source>
</reference>
<evidence type="ECO:0000256" key="8">
    <source>
        <dbReference type="ARBA" id="ARBA00023303"/>
    </source>
</evidence>
<evidence type="ECO:0008006" key="12">
    <source>
        <dbReference type="Google" id="ProtNLM"/>
    </source>
</evidence>
<feature type="transmembrane region" description="Helical" evidence="9">
    <location>
        <begin position="235"/>
        <end position="254"/>
    </location>
</feature>
<evidence type="ECO:0000256" key="4">
    <source>
        <dbReference type="ARBA" id="ARBA00022692"/>
    </source>
</evidence>
<feature type="transmembrane region" description="Helical" evidence="9">
    <location>
        <begin position="288"/>
        <end position="309"/>
    </location>
</feature>
<evidence type="ECO:0000256" key="2">
    <source>
        <dbReference type="ARBA" id="ARBA00007079"/>
    </source>
</evidence>
<evidence type="ECO:0000256" key="9">
    <source>
        <dbReference type="SAM" id="Phobius"/>
    </source>
</evidence>
<dbReference type="AlphaFoldDB" id="A0AAW2CLX0"/>
<feature type="transmembrane region" description="Helical" evidence="9">
    <location>
        <begin position="315"/>
        <end position="335"/>
    </location>
</feature>
<evidence type="ECO:0000256" key="3">
    <source>
        <dbReference type="ARBA" id="ARBA00022448"/>
    </source>
</evidence>
<organism evidence="10 11">
    <name type="scientific">Lithocarpus litseifolius</name>
    <dbReference type="NCBI Taxonomy" id="425828"/>
    <lineage>
        <taxon>Eukaryota</taxon>
        <taxon>Viridiplantae</taxon>
        <taxon>Streptophyta</taxon>
        <taxon>Embryophyta</taxon>
        <taxon>Tracheophyta</taxon>
        <taxon>Spermatophyta</taxon>
        <taxon>Magnoliopsida</taxon>
        <taxon>eudicotyledons</taxon>
        <taxon>Gunneridae</taxon>
        <taxon>Pentapetalae</taxon>
        <taxon>rosids</taxon>
        <taxon>fabids</taxon>
        <taxon>Fagales</taxon>
        <taxon>Fagaceae</taxon>
        <taxon>Lithocarpus</taxon>
    </lineage>
</organism>
<proteinExistence type="inferred from homology"/>
<dbReference type="GO" id="GO:0015743">
    <property type="term" value="P:malate transport"/>
    <property type="evidence" value="ECO:0007669"/>
    <property type="project" value="InterPro"/>
</dbReference>
<comment type="similarity">
    <text evidence="2">Belongs to the aromatic acid exporter (TC 2.A.85) family.</text>
</comment>
<dbReference type="GO" id="GO:0016020">
    <property type="term" value="C:membrane"/>
    <property type="evidence" value="ECO:0007669"/>
    <property type="project" value="UniProtKB-SubCell"/>
</dbReference>
<feature type="transmembrane region" description="Helical" evidence="9">
    <location>
        <begin position="204"/>
        <end position="223"/>
    </location>
</feature>
<keyword evidence="7 9" id="KW-0472">Membrane</keyword>
<evidence type="ECO:0000256" key="7">
    <source>
        <dbReference type="ARBA" id="ARBA00023136"/>
    </source>
</evidence>
<comment type="caution">
    <text evidence="10">The sequence shown here is derived from an EMBL/GenBank/DDBJ whole genome shotgun (WGS) entry which is preliminary data.</text>
</comment>
<dbReference type="EMBL" id="JAZDWU010000006">
    <property type="protein sequence ID" value="KAK9999023.1"/>
    <property type="molecule type" value="Genomic_DNA"/>
</dbReference>
<evidence type="ECO:0000313" key="10">
    <source>
        <dbReference type="EMBL" id="KAK9999023.1"/>
    </source>
</evidence>
<evidence type="ECO:0000256" key="6">
    <source>
        <dbReference type="ARBA" id="ARBA00023065"/>
    </source>
</evidence>